<proteinExistence type="predicted"/>
<evidence type="ECO:0000313" key="2">
    <source>
        <dbReference type="EMBL" id="TGO49816.1"/>
    </source>
</evidence>
<feature type="region of interest" description="Disordered" evidence="1">
    <location>
        <begin position="493"/>
        <end position="513"/>
    </location>
</feature>
<accession>A0A4Z1HL44</accession>
<name>A0A4Z1HL44_9HELO</name>
<feature type="region of interest" description="Disordered" evidence="1">
    <location>
        <begin position="1"/>
        <end position="22"/>
    </location>
</feature>
<feature type="region of interest" description="Disordered" evidence="1">
    <location>
        <begin position="95"/>
        <end position="114"/>
    </location>
</feature>
<dbReference type="AlphaFoldDB" id="A0A4Z1HL44"/>
<feature type="compositionally biased region" description="Polar residues" evidence="1">
    <location>
        <begin position="462"/>
        <end position="481"/>
    </location>
</feature>
<organism evidence="2 3">
    <name type="scientific">Botryotinia convoluta</name>
    <dbReference type="NCBI Taxonomy" id="54673"/>
    <lineage>
        <taxon>Eukaryota</taxon>
        <taxon>Fungi</taxon>
        <taxon>Dikarya</taxon>
        <taxon>Ascomycota</taxon>
        <taxon>Pezizomycotina</taxon>
        <taxon>Leotiomycetes</taxon>
        <taxon>Helotiales</taxon>
        <taxon>Sclerotiniaceae</taxon>
        <taxon>Botryotinia</taxon>
    </lineage>
</organism>
<evidence type="ECO:0000256" key="1">
    <source>
        <dbReference type="SAM" id="MobiDB-lite"/>
    </source>
</evidence>
<keyword evidence="3" id="KW-1185">Reference proteome</keyword>
<sequence>MRQGLGNENPKPNYPANLDFKSPQHYTNIGPNVSQAMRVNPGSEYLSNQVHPMIENGWNRPSPMTDNGSNGGQPVEFNDTKSYYPKLESHNLSTNTLVPVEENEQSSQKWPEAPKDQSKLNARFQELNVNASQFLPQASIFNAPVPYQLHQWINGSPNTFAPIVENGSNPQQAQGKFDNGLIFNHPDSNGGYTSQCTISLLELHMQLNSIAYEIKLKTVGSITAASEHVDPQGNEEFFMLYLVVLGQYILQGGQALYTTLPPPAPKILMPPRATNSFSSSPIPFKLDKIKRESRKNDGIDGNKCAAKKVSPIDTTDWDTVLLDPNFFELDDVDYSAPLDSGGILVDPDNFEIDSEYFTGLSMNDAGYFSSSPPPGPGNTNTTLSTPFTRVRPLSPCAPVFVPASESHQTVSSVDGDHGPLKSPDNTILSKSHSEPAKARTYSPRMKTVSFAEEKMPTDPFVTENSSNTTTPSVGSLQRNRSYLSTPPTPISPFLHASPSALGSPSPRERSVAQGPMQIPSNICFIRTKPGSGIRICVLPDNTWVDLPQIGIHHCNEDLPEIHYVMGSASWFYTKIWVPLLYQEILTYNSFKKFEKLEKVPTASAPEPSTIPTGYVDLYGRPIFFQAGNSRPEPKAVSCPSGDDLGVNWNATPAERTRIRLTKVGQMWEEWQERARDVRLFWHLWKRWGQIKGWTEKKTGCGDNTKGEEMDMTDHYQLMMIVILTSKQGFGTKQIGSEDKKKILDGRSIKQFNRDWEERQRKFGSSNWLE</sequence>
<dbReference type="Proteomes" id="UP000297527">
    <property type="component" value="Unassembled WGS sequence"/>
</dbReference>
<reference evidence="2 3" key="1">
    <citation type="submission" date="2017-12" db="EMBL/GenBank/DDBJ databases">
        <title>Comparative genomics of Botrytis spp.</title>
        <authorList>
            <person name="Valero-Jimenez C.A."/>
            <person name="Tapia P."/>
            <person name="Veloso J."/>
            <person name="Silva-Moreno E."/>
            <person name="Staats M."/>
            <person name="Valdes J.H."/>
            <person name="Van Kan J.A.L."/>
        </authorList>
    </citation>
    <scope>NUCLEOTIDE SEQUENCE [LARGE SCALE GENOMIC DNA]</scope>
    <source>
        <strain evidence="2 3">MUCL11595</strain>
    </source>
</reference>
<comment type="caution">
    <text evidence="2">The sequence shown here is derived from an EMBL/GenBank/DDBJ whole genome shotgun (WGS) entry which is preliminary data.</text>
</comment>
<dbReference type="OrthoDB" id="3537606at2759"/>
<evidence type="ECO:0000313" key="3">
    <source>
        <dbReference type="Proteomes" id="UP000297527"/>
    </source>
</evidence>
<gene>
    <name evidence="2" type="ORF">BCON_0199g00080</name>
</gene>
<feature type="region of interest" description="Disordered" evidence="1">
    <location>
        <begin position="407"/>
        <end position="481"/>
    </location>
</feature>
<protein>
    <submittedName>
        <fullName evidence="2">Uncharacterized protein</fullName>
    </submittedName>
</protein>
<dbReference type="EMBL" id="PQXN01000199">
    <property type="protein sequence ID" value="TGO49816.1"/>
    <property type="molecule type" value="Genomic_DNA"/>
</dbReference>